<reference evidence="1 2" key="1">
    <citation type="journal article" date="2016" name="Mol. Biol. Evol.">
        <title>Comparative Genomics of Early-Diverging Mushroom-Forming Fungi Provides Insights into the Origins of Lignocellulose Decay Capabilities.</title>
        <authorList>
            <person name="Nagy L.G."/>
            <person name="Riley R."/>
            <person name="Tritt A."/>
            <person name="Adam C."/>
            <person name="Daum C."/>
            <person name="Floudas D."/>
            <person name="Sun H."/>
            <person name="Yadav J.S."/>
            <person name="Pangilinan J."/>
            <person name="Larsson K.H."/>
            <person name="Matsuura K."/>
            <person name="Barry K."/>
            <person name="Labutti K."/>
            <person name="Kuo R."/>
            <person name="Ohm R.A."/>
            <person name="Bhattacharya S.S."/>
            <person name="Shirouzu T."/>
            <person name="Yoshinaga Y."/>
            <person name="Martin F.M."/>
            <person name="Grigoriev I.V."/>
            <person name="Hibbett D.S."/>
        </authorList>
    </citation>
    <scope>NUCLEOTIDE SEQUENCE [LARGE SCALE GENOMIC DNA]</scope>
    <source>
        <strain evidence="1 2">HHB12733</strain>
    </source>
</reference>
<evidence type="ECO:0008006" key="3">
    <source>
        <dbReference type="Google" id="ProtNLM"/>
    </source>
</evidence>
<dbReference type="OrthoDB" id="9930022at2759"/>
<dbReference type="Proteomes" id="UP000076842">
    <property type="component" value="Unassembled WGS sequence"/>
</dbReference>
<dbReference type="Gene3D" id="3.40.50.720">
    <property type="entry name" value="NAD(P)-binding Rossmann-like Domain"/>
    <property type="match status" value="1"/>
</dbReference>
<dbReference type="Pfam" id="PF13602">
    <property type="entry name" value="ADH_zinc_N_2"/>
    <property type="match status" value="1"/>
</dbReference>
<evidence type="ECO:0000313" key="2">
    <source>
        <dbReference type="Proteomes" id="UP000076842"/>
    </source>
</evidence>
<organism evidence="1 2">
    <name type="scientific">Calocera cornea HHB12733</name>
    <dbReference type="NCBI Taxonomy" id="1353952"/>
    <lineage>
        <taxon>Eukaryota</taxon>
        <taxon>Fungi</taxon>
        <taxon>Dikarya</taxon>
        <taxon>Basidiomycota</taxon>
        <taxon>Agaricomycotina</taxon>
        <taxon>Dacrymycetes</taxon>
        <taxon>Dacrymycetales</taxon>
        <taxon>Dacrymycetaceae</taxon>
        <taxon>Calocera</taxon>
    </lineage>
</organism>
<keyword evidence="2" id="KW-1185">Reference proteome</keyword>
<accession>A0A165DFJ9</accession>
<dbReference type="Gene3D" id="3.90.180.10">
    <property type="entry name" value="Medium-chain alcohol dehydrogenases, catalytic domain"/>
    <property type="match status" value="1"/>
</dbReference>
<dbReference type="InParanoid" id="A0A165DFJ9"/>
<proteinExistence type="predicted"/>
<evidence type="ECO:0000313" key="1">
    <source>
        <dbReference type="EMBL" id="KZT52703.1"/>
    </source>
</evidence>
<name>A0A165DFJ9_9BASI</name>
<dbReference type="EMBL" id="KV424058">
    <property type="protein sequence ID" value="KZT52703.1"/>
    <property type="molecule type" value="Genomic_DNA"/>
</dbReference>
<dbReference type="AlphaFoldDB" id="A0A165DFJ9"/>
<sequence>MSAEPSSKDLKTLAQLANKGLLKPVVSKVFPLDQAVEALKFSESGQSYGKVVITID</sequence>
<gene>
    <name evidence="1" type="ORF">CALCODRAFT_486933</name>
</gene>
<protein>
    <recommendedName>
        <fullName evidence="3">Alcohol dehydrogenase-like C-terminal domain-containing protein</fullName>
    </recommendedName>
</protein>